<proteinExistence type="inferred from homology"/>
<dbReference type="GO" id="GO:0009279">
    <property type="term" value="C:cell outer membrane"/>
    <property type="evidence" value="ECO:0007669"/>
    <property type="project" value="UniProtKB-SubCell"/>
</dbReference>
<organism evidence="4 5">
    <name type="scientific">Chryseobacterium polytrichastri</name>
    <dbReference type="NCBI Taxonomy" id="1302687"/>
    <lineage>
        <taxon>Bacteria</taxon>
        <taxon>Pseudomonadati</taxon>
        <taxon>Bacteroidota</taxon>
        <taxon>Flavobacteriia</taxon>
        <taxon>Flavobacteriales</taxon>
        <taxon>Weeksellaceae</taxon>
        <taxon>Chryseobacterium group</taxon>
        <taxon>Chryseobacterium</taxon>
    </lineage>
</organism>
<reference evidence="5" key="1">
    <citation type="submission" date="2016-11" db="EMBL/GenBank/DDBJ databases">
        <authorList>
            <person name="Varghese N."/>
            <person name="Submissions S."/>
        </authorList>
    </citation>
    <scope>NUCLEOTIDE SEQUENCE [LARGE SCALE GENOMIC DNA]</scope>
    <source>
        <strain evidence="5">DSM 26899</strain>
    </source>
</reference>
<dbReference type="Gene3D" id="2.60.40.1120">
    <property type="entry name" value="Carboxypeptidase-like, regulatory domain"/>
    <property type="match status" value="1"/>
</dbReference>
<dbReference type="Pfam" id="PF13715">
    <property type="entry name" value="CarbopepD_reg_2"/>
    <property type="match status" value="1"/>
</dbReference>
<evidence type="ECO:0000313" key="4">
    <source>
        <dbReference type="EMBL" id="SHM58939.1"/>
    </source>
</evidence>
<evidence type="ECO:0000313" key="5">
    <source>
        <dbReference type="Proteomes" id="UP000184364"/>
    </source>
</evidence>
<dbReference type="SUPFAM" id="SSF49464">
    <property type="entry name" value="Carboxypeptidase regulatory domain-like"/>
    <property type="match status" value="1"/>
</dbReference>
<comment type="similarity">
    <text evidence="1">Belongs to the TonB-dependent receptor family.</text>
</comment>
<comment type="subcellular location">
    <subcellularLocation>
        <location evidence="1">Cell outer membrane</location>
        <topology evidence="1">Multi-pass membrane protein</topology>
    </subcellularLocation>
</comment>
<dbReference type="Pfam" id="PF07715">
    <property type="entry name" value="Plug"/>
    <property type="match status" value="1"/>
</dbReference>
<dbReference type="Gene3D" id="2.170.130.10">
    <property type="entry name" value="TonB-dependent receptor, plug domain"/>
    <property type="match status" value="1"/>
</dbReference>
<keyword evidence="1" id="KW-0998">Cell outer membrane</keyword>
<dbReference type="STRING" id="1302687.SAMN05444267_10568"/>
<gene>
    <name evidence="4" type="ORF">SAMN05444267_10568</name>
</gene>
<feature type="domain" description="TonB-dependent receptor plug" evidence="3">
    <location>
        <begin position="242"/>
        <end position="338"/>
    </location>
</feature>
<dbReference type="InterPro" id="IPR037066">
    <property type="entry name" value="Plug_dom_sf"/>
</dbReference>
<evidence type="ECO:0000256" key="1">
    <source>
        <dbReference type="PROSITE-ProRule" id="PRU01360"/>
    </source>
</evidence>
<keyword evidence="1" id="KW-0813">Transport</keyword>
<dbReference type="InterPro" id="IPR012910">
    <property type="entry name" value="Plug_dom"/>
</dbReference>
<dbReference type="InterPro" id="IPR008969">
    <property type="entry name" value="CarboxyPept-like_regulatory"/>
</dbReference>
<dbReference type="EMBL" id="FRAV01000056">
    <property type="protein sequence ID" value="SHM58939.1"/>
    <property type="molecule type" value="Genomic_DNA"/>
</dbReference>
<sequence length="343" mass="37865">MYFLSKWKYPNGYHPALPPSYVPSAEHKLQLKPIIMRLQFFLFIMLFTSLLAAATNLRAQNVTIEAKAVPMYQVFKQIEKQTGFLFWYKGKMLGKSTPITISITNMPLKAALDKIFSDIPFSYEIVGETIVVKEKTAVKEKAKEKQSRKTVTGIVTDEKGEPLAGVGIKLKGINIAASTDSKGVFSIDVPDQDAVLQFSYVGYETYEQTVSESTTLVIKLKENPNQLEGIEVVSTGYQRIPKERATGSFAAVNNELLNRRVSPNIIDRLEGTVPGLMFNRNTAASSSGTDINIRGHSTLFANDQPLIIVDNFPYDGDISNINPNDVESITVLKDAAAASIWGG</sequence>
<keyword evidence="2" id="KW-1133">Transmembrane helix</keyword>
<evidence type="ECO:0000259" key="3">
    <source>
        <dbReference type="Pfam" id="PF07715"/>
    </source>
</evidence>
<dbReference type="AlphaFoldDB" id="A0A1M7K0Y2"/>
<keyword evidence="4" id="KW-0675">Receptor</keyword>
<dbReference type="SUPFAM" id="SSF56935">
    <property type="entry name" value="Porins"/>
    <property type="match status" value="1"/>
</dbReference>
<protein>
    <submittedName>
        <fullName evidence="4">TonB-dependent Receptor Plug Domain</fullName>
    </submittedName>
</protein>
<dbReference type="Proteomes" id="UP000184364">
    <property type="component" value="Unassembled WGS sequence"/>
</dbReference>
<keyword evidence="1" id="KW-1134">Transmembrane beta strand</keyword>
<keyword evidence="1 2" id="KW-0472">Membrane</keyword>
<dbReference type="PROSITE" id="PS52016">
    <property type="entry name" value="TONB_DEPENDENT_REC_3"/>
    <property type="match status" value="1"/>
</dbReference>
<accession>A0A1M7K0Y2</accession>
<name>A0A1M7K0Y2_9FLAO</name>
<keyword evidence="5" id="KW-1185">Reference proteome</keyword>
<keyword evidence="1 2" id="KW-0812">Transmembrane</keyword>
<dbReference type="InterPro" id="IPR039426">
    <property type="entry name" value="TonB-dep_rcpt-like"/>
</dbReference>
<feature type="transmembrane region" description="Helical" evidence="2">
    <location>
        <begin position="34"/>
        <end position="54"/>
    </location>
</feature>
<evidence type="ECO:0000256" key="2">
    <source>
        <dbReference type="SAM" id="Phobius"/>
    </source>
</evidence>